<gene>
    <name evidence="5" type="ORF">BN8_02604</name>
</gene>
<evidence type="ECO:0000256" key="2">
    <source>
        <dbReference type="ARBA" id="ARBA00013064"/>
    </source>
</evidence>
<dbReference type="InterPro" id="IPR016667">
    <property type="entry name" value="Caps_polysacc_synth_CpsB/CapC"/>
</dbReference>
<comment type="caution">
    <text evidence="5">The sequence shown here is derived from an EMBL/GenBank/DDBJ whole genome shotgun (WGS) entry which is preliminary data.</text>
</comment>
<keyword evidence="3" id="KW-0378">Hydrolase</keyword>
<evidence type="ECO:0000256" key="1">
    <source>
        <dbReference type="ARBA" id="ARBA00005750"/>
    </source>
</evidence>
<proteinExistence type="inferred from homology"/>
<sequence length="267" mass="30613">MPLSKVVDSNFYMNFWEKLRQTFTSSEVVSTTELAEPCFWLVDMHSHLVPGVDDGVSSPEQALECLQQFAAWGIRKVITTPHVSRDWFPNSSAALREEQNTLRALAAEHQLPITIEVAAEYMLDEFFPELVENDDLLTFGAERYVLIETGWASAPQQLDDLLFRMKTRGYTPVLAHPERYTYFFDNQNFLAHLHETGCLFQLNWPSLTGRYGDRVLAQARWLLKHGWVDFVGSDLHRPSSLTTLASLFSSPDYQLLQKQPLLNQSLL</sequence>
<comment type="similarity">
    <text evidence="1">Belongs to the metallo-dependent hydrolases superfamily. CpsB/CapC family.</text>
</comment>
<organism evidence="5 6">
    <name type="scientific">Fibrisoma limi BUZ 3</name>
    <dbReference type="NCBI Taxonomy" id="1185876"/>
    <lineage>
        <taxon>Bacteria</taxon>
        <taxon>Pseudomonadati</taxon>
        <taxon>Bacteroidota</taxon>
        <taxon>Cytophagia</taxon>
        <taxon>Cytophagales</taxon>
        <taxon>Spirosomataceae</taxon>
        <taxon>Fibrisoma</taxon>
    </lineage>
</organism>
<comment type="catalytic activity">
    <reaction evidence="4">
        <text>O-phospho-L-tyrosyl-[protein] + H2O = L-tyrosyl-[protein] + phosphate</text>
        <dbReference type="Rhea" id="RHEA:10684"/>
        <dbReference type="Rhea" id="RHEA-COMP:10136"/>
        <dbReference type="Rhea" id="RHEA-COMP:20101"/>
        <dbReference type="ChEBI" id="CHEBI:15377"/>
        <dbReference type="ChEBI" id="CHEBI:43474"/>
        <dbReference type="ChEBI" id="CHEBI:46858"/>
        <dbReference type="ChEBI" id="CHEBI:61978"/>
        <dbReference type="EC" id="3.1.3.48"/>
    </reaction>
</comment>
<dbReference type="eggNOG" id="COG4464">
    <property type="taxonomic scope" value="Bacteria"/>
</dbReference>
<dbReference type="PANTHER" id="PTHR39181:SF1">
    <property type="entry name" value="TYROSINE-PROTEIN PHOSPHATASE YWQE"/>
    <property type="match status" value="1"/>
</dbReference>
<evidence type="ECO:0000313" key="5">
    <source>
        <dbReference type="EMBL" id="CCH53505.1"/>
    </source>
</evidence>
<dbReference type="SUPFAM" id="SSF89550">
    <property type="entry name" value="PHP domain-like"/>
    <property type="match status" value="1"/>
</dbReference>
<dbReference type="Pfam" id="PF19567">
    <property type="entry name" value="CpsB_CapC"/>
    <property type="match status" value="1"/>
</dbReference>
<dbReference type="Proteomes" id="UP000009309">
    <property type="component" value="Unassembled WGS sequence"/>
</dbReference>
<evidence type="ECO:0000256" key="3">
    <source>
        <dbReference type="ARBA" id="ARBA00022801"/>
    </source>
</evidence>
<evidence type="ECO:0000256" key="4">
    <source>
        <dbReference type="ARBA" id="ARBA00051722"/>
    </source>
</evidence>
<dbReference type="PANTHER" id="PTHR39181">
    <property type="entry name" value="TYROSINE-PROTEIN PHOSPHATASE YWQE"/>
    <property type="match status" value="1"/>
</dbReference>
<dbReference type="GO" id="GO:0030145">
    <property type="term" value="F:manganese ion binding"/>
    <property type="evidence" value="ECO:0007669"/>
    <property type="project" value="InterPro"/>
</dbReference>
<name>I2GHY0_9BACT</name>
<accession>I2GHY0</accession>
<keyword evidence="6" id="KW-1185">Reference proteome</keyword>
<evidence type="ECO:0000313" key="6">
    <source>
        <dbReference type="Proteomes" id="UP000009309"/>
    </source>
</evidence>
<dbReference type="STRING" id="1185876.BN8_02604"/>
<dbReference type="EMBL" id="CAIT01000006">
    <property type="protein sequence ID" value="CCH53505.1"/>
    <property type="molecule type" value="Genomic_DNA"/>
</dbReference>
<dbReference type="GO" id="GO:0004725">
    <property type="term" value="F:protein tyrosine phosphatase activity"/>
    <property type="evidence" value="ECO:0007669"/>
    <property type="project" value="UniProtKB-EC"/>
</dbReference>
<reference evidence="5 6" key="1">
    <citation type="journal article" date="2012" name="J. Bacteriol.">
        <title>Genome Sequence of the Filamentous Bacterium Fibrisoma limi BUZ 3T.</title>
        <authorList>
            <person name="Filippini M."/>
            <person name="Qi W."/>
            <person name="Jaenicke S."/>
            <person name="Goesmann A."/>
            <person name="Smits T.H."/>
            <person name="Bagheri H.C."/>
        </authorList>
    </citation>
    <scope>NUCLEOTIDE SEQUENCE [LARGE SCALE GENOMIC DNA]</scope>
    <source>
        <strain evidence="6">BUZ 3T</strain>
    </source>
</reference>
<dbReference type="EC" id="3.1.3.48" evidence="2"/>
<dbReference type="InterPro" id="IPR016195">
    <property type="entry name" value="Pol/histidinol_Pase-like"/>
</dbReference>
<dbReference type="Gene3D" id="3.20.20.140">
    <property type="entry name" value="Metal-dependent hydrolases"/>
    <property type="match status" value="1"/>
</dbReference>
<protein>
    <recommendedName>
        <fullName evidence="2">protein-tyrosine-phosphatase</fullName>
        <ecNumber evidence="2">3.1.3.48</ecNumber>
    </recommendedName>
</protein>
<dbReference type="AlphaFoldDB" id="I2GHY0"/>